<dbReference type="AlphaFoldDB" id="A0A3R6FE73"/>
<comment type="caution">
    <text evidence="1">The sequence shown here is derived from an EMBL/GenBank/DDBJ whole genome shotgun (WGS) entry which is preliminary data.</text>
</comment>
<dbReference type="EMBL" id="QRNB01000001">
    <property type="protein sequence ID" value="RHK13160.1"/>
    <property type="molecule type" value="Genomic_DNA"/>
</dbReference>
<reference evidence="1 2" key="1">
    <citation type="submission" date="2018-08" db="EMBL/GenBank/DDBJ databases">
        <title>A genome reference for cultivated species of the human gut microbiota.</title>
        <authorList>
            <person name="Zou Y."/>
            <person name="Xue W."/>
            <person name="Luo G."/>
        </authorList>
    </citation>
    <scope>NUCLEOTIDE SEQUENCE [LARGE SCALE GENOMIC DNA]</scope>
    <source>
        <strain evidence="1 2">AF46-2NS</strain>
    </source>
</reference>
<evidence type="ECO:0000313" key="1">
    <source>
        <dbReference type="EMBL" id="RHK13160.1"/>
    </source>
</evidence>
<name>A0A3R6FE73_9BACT</name>
<gene>
    <name evidence="1" type="ORF">DW079_00340</name>
</gene>
<protein>
    <submittedName>
        <fullName evidence="1">Phage morphogenesis protein</fullName>
    </submittedName>
</protein>
<dbReference type="InterPro" id="IPR006522">
    <property type="entry name" value="Phage_virion_morphogenesis"/>
</dbReference>
<organism evidence="1 2">
    <name type="scientific">Segatella copri</name>
    <dbReference type="NCBI Taxonomy" id="165179"/>
    <lineage>
        <taxon>Bacteria</taxon>
        <taxon>Pseudomonadati</taxon>
        <taxon>Bacteroidota</taxon>
        <taxon>Bacteroidia</taxon>
        <taxon>Bacteroidales</taxon>
        <taxon>Prevotellaceae</taxon>
        <taxon>Segatella</taxon>
    </lineage>
</organism>
<proteinExistence type="predicted"/>
<dbReference type="Pfam" id="PF05069">
    <property type="entry name" value="Phage_tail_S"/>
    <property type="match status" value="1"/>
</dbReference>
<sequence>MATEKELKTVIGRILKDIRIGIGDEFDQNFERQAFFTKAWARRRSPLRPGGHVLVDTGALRKSISSRSDESSITFYSDLPYAAIHNEGGEIKVTARMKRYFWAKYNEAQGGFGRKKNGELRNNKKNRQLGTEAEFWKAMALMKEGKVIKIPKRQFLGMSPEVEEDVRRIIEDNLTSYFENDFKFK</sequence>
<accession>A0A3R6FE73</accession>
<evidence type="ECO:0000313" key="2">
    <source>
        <dbReference type="Proteomes" id="UP000286211"/>
    </source>
</evidence>
<dbReference type="Proteomes" id="UP000286211">
    <property type="component" value="Unassembled WGS sequence"/>
</dbReference>